<protein>
    <submittedName>
        <fullName evidence="1">Uncharacterized protein</fullName>
    </submittedName>
</protein>
<sequence length="204" mass="22678">MKRSINISETVFSAVTDKSHMAENFPMLLQSGIPDRGVTIHSHFLTYLSSCGQKAGYSAITECPVSINESFQGIGEIRADSVWFDKSDLKPRIAFEFERFEKGDEKKLKQKVENLAITAALSETIELAVLVYWVRSGSMPRSMDGVVAPYGASFRRNGIVVPKAMTPLMVIKCVMKSSGDTQDLVFGELLRDMRNERHLSGGSY</sequence>
<name>A0AA41UJ42_9BACT</name>
<evidence type="ECO:0000313" key="1">
    <source>
        <dbReference type="EMBL" id="MCJ8501465.1"/>
    </source>
</evidence>
<dbReference type="EMBL" id="JALJRB010000013">
    <property type="protein sequence ID" value="MCJ8501465.1"/>
    <property type="molecule type" value="Genomic_DNA"/>
</dbReference>
<dbReference type="RefSeq" id="WP_246909161.1">
    <property type="nucleotide sequence ID" value="NZ_JALJRB010000013.1"/>
</dbReference>
<comment type="caution">
    <text evidence="1">The sequence shown here is derived from an EMBL/GenBank/DDBJ whole genome shotgun (WGS) entry which is preliminary data.</text>
</comment>
<organism evidence="1 2">
    <name type="scientific">Desulfatitalea alkaliphila</name>
    <dbReference type="NCBI Taxonomy" id="2929485"/>
    <lineage>
        <taxon>Bacteria</taxon>
        <taxon>Pseudomonadati</taxon>
        <taxon>Thermodesulfobacteriota</taxon>
        <taxon>Desulfobacteria</taxon>
        <taxon>Desulfobacterales</taxon>
        <taxon>Desulfosarcinaceae</taxon>
        <taxon>Desulfatitalea</taxon>
    </lineage>
</organism>
<gene>
    <name evidence="1" type="ORF">MRX98_12840</name>
</gene>
<dbReference type="Proteomes" id="UP001165427">
    <property type="component" value="Unassembled WGS sequence"/>
</dbReference>
<reference evidence="1" key="1">
    <citation type="submission" date="2022-04" db="EMBL/GenBank/DDBJ databases">
        <title>Desulfatitalea alkaliphila sp. nov., a novel anaerobic sulfate-reducing bacterium isolated from terrestrial mud volcano, Taman Peninsula, Russia.</title>
        <authorList>
            <person name="Khomyakova M.A."/>
            <person name="Merkel A.Y."/>
            <person name="Slobodkin A.I."/>
        </authorList>
    </citation>
    <scope>NUCLEOTIDE SEQUENCE</scope>
    <source>
        <strain evidence="1">M08but</strain>
    </source>
</reference>
<evidence type="ECO:0000313" key="2">
    <source>
        <dbReference type="Proteomes" id="UP001165427"/>
    </source>
</evidence>
<keyword evidence="2" id="KW-1185">Reference proteome</keyword>
<dbReference type="AlphaFoldDB" id="A0AA41UJ42"/>
<proteinExistence type="predicted"/>
<accession>A0AA41UJ42</accession>